<evidence type="ECO:0000313" key="2">
    <source>
        <dbReference type="Proteomes" id="UP000186438"/>
    </source>
</evidence>
<gene>
    <name evidence="1" type="ORF">BRW65_11990</name>
</gene>
<dbReference type="EMBL" id="MPNT01000009">
    <property type="protein sequence ID" value="OJZ73794.1"/>
    <property type="molecule type" value="Genomic_DNA"/>
</dbReference>
<dbReference type="Proteomes" id="UP000186438">
    <property type="component" value="Unassembled WGS sequence"/>
</dbReference>
<dbReference type="AlphaFoldDB" id="A0A1Q4HVS2"/>
<reference evidence="1 2" key="1">
    <citation type="submission" date="2016-11" db="EMBL/GenBank/DDBJ databases">
        <title>Genome sequences of unsequenced Mycobacteria.</title>
        <authorList>
            <person name="Greninger A.L."/>
            <person name="Fang F."/>
            <person name="Jerome K.R."/>
        </authorList>
    </citation>
    <scope>NUCLEOTIDE SEQUENCE [LARGE SCALE GENOMIC DNA]</scope>
    <source>
        <strain evidence="1 2">M11</strain>
    </source>
</reference>
<sequence>MWAVAHSMDNAGVQGWLIGASSEKLTQYQSGDTSLQWPSIVNMAATLLPSGVTVQAWYRTPDPSAASRNQLLAELIGASGRPPPRSALPPGLADWSQAQISTLLPALSVDTGIATASADNGALTGEPGGALWSLCPSGGRVPAPRYDSQAGWQDFNQSKWDTPGKPPRPKVMIGRAQAGDDFLADLRREIGTCTARLAEKPAVCGDRENRQALQTDSALAEGEDTVRLTHRWMREVDVRGHSMCGEGVEALRVTQVRGLIVVSSSSAGGWLFKGDTPPLPLSALDELLAETVRRIKAV</sequence>
<dbReference type="OrthoDB" id="4637450at2"/>
<name>A0A1Q4HVS2_9MYCO</name>
<proteinExistence type="predicted"/>
<accession>A0A1Q4HVS2</accession>
<evidence type="ECO:0000313" key="1">
    <source>
        <dbReference type="EMBL" id="OJZ73794.1"/>
    </source>
</evidence>
<comment type="caution">
    <text evidence="1">The sequence shown here is derived from an EMBL/GenBank/DDBJ whole genome shotgun (WGS) entry which is preliminary data.</text>
</comment>
<organism evidence="1 2">
    <name type="scientific">Mycobacterium paraffinicum</name>
    <dbReference type="NCBI Taxonomy" id="53378"/>
    <lineage>
        <taxon>Bacteria</taxon>
        <taxon>Bacillati</taxon>
        <taxon>Actinomycetota</taxon>
        <taxon>Actinomycetes</taxon>
        <taxon>Mycobacteriales</taxon>
        <taxon>Mycobacteriaceae</taxon>
        <taxon>Mycobacterium</taxon>
    </lineage>
</organism>
<protein>
    <submittedName>
        <fullName evidence="1">Uncharacterized protein</fullName>
    </submittedName>
</protein>
<keyword evidence="2" id="KW-1185">Reference proteome</keyword>